<evidence type="ECO:0000256" key="1">
    <source>
        <dbReference type="SAM" id="MobiDB-lite"/>
    </source>
</evidence>
<gene>
    <name evidence="2" type="ORF">PAPYR_9670</name>
</gene>
<accession>A0ABQ8UCL2</accession>
<proteinExistence type="predicted"/>
<keyword evidence="3" id="KW-1185">Reference proteome</keyword>
<name>A0ABQ8UCL2_9EUKA</name>
<sequence length="256" mass="27144">MSPSRLLSPAGPPTPATPVQTTPPPPSPIPLEGQVEVSGTGWFLAQNQIETLYPSGDAPRDLEVFAAASLENLFFPGPACPNPNPRVIGHDQGALSAYRAFPDGERKPISPTAPPGCSGYIFGEATTDGHVFRVREKFAQLHRHALLLITLKKCFYPIPDNCPSVPARSPHPRVSPHPRGSPPPSAPPLQQLPLTPLLPLLIIALPAGTPEEVFDREVGNGFQAYADTGRIALLLLPLPPHRTTGRAAAPDAAPPS</sequence>
<protein>
    <submittedName>
        <fullName evidence="2">Uncharacterized protein</fullName>
    </submittedName>
</protein>
<feature type="region of interest" description="Disordered" evidence="1">
    <location>
        <begin position="166"/>
        <end position="190"/>
    </location>
</feature>
<dbReference type="EMBL" id="JAPMOS010000109">
    <property type="protein sequence ID" value="KAJ4455387.1"/>
    <property type="molecule type" value="Genomic_DNA"/>
</dbReference>
<reference evidence="2" key="1">
    <citation type="journal article" date="2022" name="bioRxiv">
        <title>Genomics of Preaxostyla Flagellates Illuminates Evolutionary Transitions and the Path Towards Mitochondrial Loss.</title>
        <authorList>
            <person name="Novak L.V.F."/>
            <person name="Treitli S.C."/>
            <person name="Pyrih J."/>
            <person name="Halakuc P."/>
            <person name="Pipaliya S.V."/>
            <person name="Vacek V."/>
            <person name="Brzon O."/>
            <person name="Soukal P."/>
            <person name="Eme L."/>
            <person name="Dacks J.B."/>
            <person name="Karnkowska A."/>
            <person name="Elias M."/>
            <person name="Hampl V."/>
        </authorList>
    </citation>
    <scope>NUCLEOTIDE SEQUENCE</scope>
    <source>
        <strain evidence="2">RCP-MX</strain>
    </source>
</reference>
<feature type="compositionally biased region" description="Pro residues" evidence="1">
    <location>
        <begin position="177"/>
        <end position="187"/>
    </location>
</feature>
<evidence type="ECO:0000313" key="3">
    <source>
        <dbReference type="Proteomes" id="UP001141327"/>
    </source>
</evidence>
<feature type="region of interest" description="Disordered" evidence="1">
    <location>
        <begin position="1"/>
        <end position="33"/>
    </location>
</feature>
<organism evidence="2 3">
    <name type="scientific">Paratrimastix pyriformis</name>
    <dbReference type="NCBI Taxonomy" id="342808"/>
    <lineage>
        <taxon>Eukaryota</taxon>
        <taxon>Metamonada</taxon>
        <taxon>Preaxostyla</taxon>
        <taxon>Paratrimastigidae</taxon>
        <taxon>Paratrimastix</taxon>
    </lineage>
</organism>
<evidence type="ECO:0000313" key="2">
    <source>
        <dbReference type="EMBL" id="KAJ4455387.1"/>
    </source>
</evidence>
<dbReference type="Proteomes" id="UP001141327">
    <property type="component" value="Unassembled WGS sequence"/>
</dbReference>
<comment type="caution">
    <text evidence="2">The sequence shown here is derived from an EMBL/GenBank/DDBJ whole genome shotgun (WGS) entry which is preliminary data.</text>
</comment>
<feature type="compositionally biased region" description="Pro residues" evidence="1">
    <location>
        <begin position="10"/>
        <end position="29"/>
    </location>
</feature>